<dbReference type="PROSITE" id="PS50089">
    <property type="entry name" value="ZF_RING_2"/>
    <property type="match status" value="1"/>
</dbReference>
<name>A0A804RN59_MAIZE</name>
<proteinExistence type="predicted"/>
<dbReference type="EnsemblPlants" id="Zm00001eb423760_T001">
    <property type="protein sequence ID" value="Zm00001eb423760_P001"/>
    <property type="gene ID" value="Zm00001eb423760"/>
</dbReference>
<dbReference type="InParanoid" id="A0A804RN59"/>
<evidence type="ECO:0000256" key="2">
    <source>
        <dbReference type="SAM" id="MobiDB-lite"/>
    </source>
</evidence>
<evidence type="ECO:0000313" key="4">
    <source>
        <dbReference type="EnsemblPlants" id="Zm00001eb423760_P001"/>
    </source>
</evidence>
<dbReference type="InterPro" id="IPR001841">
    <property type="entry name" value="Znf_RING"/>
</dbReference>
<feature type="domain" description="RING-type" evidence="3">
    <location>
        <begin position="55"/>
        <end position="92"/>
    </location>
</feature>
<keyword evidence="1" id="KW-0862">Zinc</keyword>
<feature type="compositionally biased region" description="Low complexity" evidence="2">
    <location>
        <begin position="1"/>
        <end position="12"/>
    </location>
</feature>
<dbReference type="Gramene" id="Zm00001eb423760_T001">
    <property type="protein sequence ID" value="Zm00001eb423760_P001"/>
    <property type="gene ID" value="Zm00001eb423760"/>
</dbReference>
<dbReference type="Gene3D" id="3.30.40.10">
    <property type="entry name" value="Zinc/RING finger domain, C3HC4 (zinc finger)"/>
    <property type="match status" value="1"/>
</dbReference>
<reference evidence="4" key="3">
    <citation type="submission" date="2021-05" db="UniProtKB">
        <authorList>
            <consortium name="EnsemblPlants"/>
        </authorList>
    </citation>
    <scope>IDENTIFICATION</scope>
    <source>
        <strain evidence="4">cv. B73</strain>
    </source>
</reference>
<dbReference type="GO" id="GO:0008270">
    <property type="term" value="F:zinc ion binding"/>
    <property type="evidence" value="ECO:0007669"/>
    <property type="project" value="UniProtKB-KW"/>
</dbReference>
<organism evidence="4 5">
    <name type="scientific">Zea mays</name>
    <name type="common">Maize</name>
    <dbReference type="NCBI Taxonomy" id="4577"/>
    <lineage>
        <taxon>Eukaryota</taxon>
        <taxon>Viridiplantae</taxon>
        <taxon>Streptophyta</taxon>
        <taxon>Embryophyta</taxon>
        <taxon>Tracheophyta</taxon>
        <taxon>Spermatophyta</taxon>
        <taxon>Magnoliopsida</taxon>
        <taxon>Liliopsida</taxon>
        <taxon>Poales</taxon>
        <taxon>Poaceae</taxon>
        <taxon>PACMAD clade</taxon>
        <taxon>Panicoideae</taxon>
        <taxon>Andropogonodae</taxon>
        <taxon>Andropogoneae</taxon>
        <taxon>Tripsacinae</taxon>
        <taxon>Zea</taxon>
    </lineage>
</organism>
<keyword evidence="1" id="KW-0479">Metal-binding</keyword>
<dbReference type="SUPFAM" id="SSF57850">
    <property type="entry name" value="RING/U-box"/>
    <property type="match status" value="1"/>
</dbReference>
<dbReference type="PANTHER" id="PTHR45676">
    <property type="entry name" value="RING-H2 FINGER PROTEIN ATL51-RELATED"/>
    <property type="match status" value="1"/>
</dbReference>
<reference evidence="5" key="1">
    <citation type="journal article" date="2009" name="Science">
        <title>The B73 maize genome: complexity, diversity, and dynamics.</title>
        <authorList>
            <person name="Schnable P.S."/>
            <person name="Ware D."/>
            <person name="Fulton R.S."/>
            <person name="Stein J.C."/>
            <person name="Wei F."/>
            <person name="Pasternak S."/>
            <person name="Liang C."/>
            <person name="Zhang J."/>
            <person name="Fulton L."/>
            <person name="Graves T.A."/>
            <person name="Minx P."/>
            <person name="Reily A.D."/>
            <person name="Courtney L."/>
            <person name="Kruchowski S.S."/>
            <person name="Tomlinson C."/>
            <person name="Strong C."/>
            <person name="Delehaunty K."/>
            <person name="Fronick C."/>
            <person name="Courtney B."/>
            <person name="Rock S.M."/>
            <person name="Belter E."/>
            <person name="Du F."/>
            <person name="Kim K."/>
            <person name="Abbott R.M."/>
            <person name="Cotton M."/>
            <person name="Levy A."/>
            <person name="Marchetto P."/>
            <person name="Ochoa K."/>
            <person name="Jackson S.M."/>
            <person name="Gillam B."/>
            <person name="Chen W."/>
            <person name="Yan L."/>
            <person name="Higginbotham J."/>
            <person name="Cardenas M."/>
            <person name="Waligorski J."/>
            <person name="Applebaum E."/>
            <person name="Phelps L."/>
            <person name="Falcone J."/>
            <person name="Kanchi K."/>
            <person name="Thane T."/>
            <person name="Scimone A."/>
            <person name="Thane N."/>
            <person name="Henke J."/>
            <person name="Wang T."/>
            <person name="Ruppert J."/>
            <person name="Shah N."/>
            <person name="Rotter K."/>
            <person name="Hodges J."/>
            <person name="Ingenthron E."/>
            <person name="Cordes M."/>
            <person name="Kohlberg S."/>
            <person name="Sgro J."/>
            <person name="Delgado B."/>
            <person name="Mead K."/>
            <person name="Chinwalla A."/>
            <person name="Leonard S."/>
            <person name="Crouse K."/>
            <person name="Collura K."/>
            <person name="Kudrna D."/>
            <person name="Currie J."/>
            <person name="He R."/>
            <person name="Angelova A."/>
            <person name="Rajasekar S."/>
            <person name="Mueller T."/>
            <person name="Lomeli R."/>
            <person name="Scara G."/>
            <person name="Ko A."/>
            <person name="Delaney K."/>
            <person name="Wissotski M."/>
            <person name="Lopez G."/>
            <person name="Campos D."/>
            <person name="Braidotti M."/>
            <person name="Ashley E."/>
            <person name="Golser W."/>
            <person name="Kim H."/>
            <person name="Lee S."/>
            <person name="Lin J."/>
            <person name="Dujmic Z."/>
            <person name="Kim W."/>
            <person name="Talag J."/>
            <person name="Zuccolo A."/>
            <person name="Fan C."/>
            <person name="Sebastian A."/>
            <person name="Kramer M."/>
            <person name="Spiegel L."/>
            <person name="Nascimento L."/>
            <person name="Zutavern T."/>
            <person name="Miller B."/>
            <person name="Ambroise C."/>
            <person name="Muller S."/>
            <person name="Spooner W."/>
            <person name="Narechania A."/>
            <person name="Ren L."/>
            <person name="Wei S."/>
            <person name="Kumari S."/>
            <person name="Faga B."/>
            <person name="Levy M.J."/>
            <person name="McMahan L."/>
            <person name="Van Buren P."/>
            <person name="Vaughn M.W."/>
            <person name="Ying K."/>
            <person name="Yeh C.-T."/>
            <person name="Emrich S.J."/>
            <person name="Jia Y."/>
            <person name="Kalyanaraman A."/>
            <person name="Hsia A.-P."/>
            <person name="Barbazuk W.B."/>
            <person name="Baucom R.S."/>
            <person name="Brutnell T.P."/>
            <person name="Carpita N.C."/>
            <person name="Chaparro C."/>
            <person name="Chia J.-M."/>
            <person name="Deragon J.-M."/>
            <person name="Estill J.C."/>
            <person name="Fu Y."/>
            <person name="Jeddeloh J.A."/>
            <person name="Han Y."/>
            <person name="Lee H."/>
            <person name="Li P."/>
            <person name="Lisch D.R."/>
            <person name="Liu S."/>
            <person name="Liu Z."/>
            <person name="Nagel D.H."/>
            <person name="McCann M.C."/>
            <person name="SanMiguel P."/>
            <person name="Myers A.M."/>
            <person name="Nettleton D."/>
            <person name="Nguyen J."/>
            <person name="Penning B.W."/>
            <person name="Ponnala L."/>
            <person name="Schneider K.L."/>
            <person name="Schwartz D.C."/>
            <person name="Sharma A."/>
            <person name="Soderlund C."/>
            <person name="Springer N.M."/>
            <person name="Sun Q."/>
            <person name="Wang H."/>
            <person name="Waterman M."/>
            <person name="Westerman R."/>
            <person name="Wolfgruber T.K."/>
            <person name="Yang L."/>
            <person name="Yu Y."/>
            <person name="Zhang L."/>
            <person name="Zhou S."/>
            <person name="Zhu Q."/>
            <person name="Bennetzen J.L."/>
            <person name="Dawe R.K."/>
            <person name="Jiang J."/>
            <person name="Jiang N."/>
            <person name="Presting G.G."/>
            <person name="Wessler S.R."/>
            <person name="Aluru S."/>
            <person name="Martienssen R.A."/>
            <person name="Clifton S.W."/>
            <person name="McCombie W.R."/>
            <person name="Wing R.A."/>
            <person name="Wilson R.K."/>
        </authorList>
    </citation>
    <scope>NUCLEOTIDE SEQUENCE [LARGE SCALE GENOMIC DNA]</scope>
    <source>
        <strain evidence="5">cv. B73</strain>
    </source>
</reference>
<dbReference type="AlphaFoldDB" id="A0A804RN59"/>
<feature type="region of interest" description="Disordered" evidence="2">
    <location>
        <begin position="1"/>
        <end position="33"/>
    </location>
</feature>
<evidence type="ECO:0000259" key="3">
    <source>
        <dbReference type="PROSITE" id="PS50089"/>
    </source>
</evidence>
<reference evidence="4" key="2">
    <citation type="submission" date="2019-07" db="EMBL/GenBank/DDBJ databases">
        <authorList>
            <person name="Seetharam A."/>
            <person name="Woodhouse M."/>
            <person name="Cannon E."/>
        </authorList>
    </citation>
    <scope>NUCLEOTIDE SEQUENCE [LARGE SCALE GENOMIC DNA]</scope>
    <source>
        <strain evidence="4">cv. B73</strain>
    </source>
</reference>
<evidence type="ECO:0000256" key="1">
    <source>
        <dbReference type="PROSITE-ProRule" id="PRU00175"/>
    </source>
</evidence>
<evidence type="ECO:0000313" key="5">
    <source>
        <dbReference type="Proteomes" id="UP000007305"/>
    </source>
</evidence>
<sequence length="114" mass="12863">MAAVDAQPSFSSSPPPVAVPQQTPSAPPHQMSFGRTMSTFITAMENKVGKGVLECVVCLTAFEDDDDLRLLPHCSHAFHLECIDPWLQSRPCARSAAPTLRSRFRYRCWCRRWR</sequence>
<dbReference type="PANTHER" id="PTHR45676:SF159">
    <property type="entry name" value="RING-H2 FINGER PROTEIN ATL51"/>
    <property type="match status" value="1"/>
</dbReference>
<dbReference type="Proteomes" id="UP000007305">
    <property type="component" value="Chromosome 10"/>
</dbReference>
<dbReference type="InterPro" id="IPR013083">
    <property type="entry name" value="Znf_RING/FYVE/PHD"/>
</dbReference>
<protein>
    <recommendedName>
        <fullName evidence="3">RING-type domain-containing protein</fullName>
    </recommendedName>
</protein>
<dbReference type="SMART" id="SM00184">
    <property type="entry name" value="RING"/>
    <property type="match status" value="1"/>
</dbReference>
<keyword evidence="1" id="KW-0863">Zinc-finger</keyword>
<dbReference type="Pfam" id="PF17123">
    <property type="entry name" value="zf-RING_11"/>
    <property type="match status" value="1"/>
</dbReference>
<accession>A0A804RN59</accession>
<keyword evidence="5" id="KW-1185">Reference proteome</keyword>